<accession>A0A937RM02</accession>
<evidence type="ECO:0000313" key="2">
    <source>
        <dbReference type="Proteomes" id="UP000604475"/>
    </source>
</evidence>
<organism evidence="1 2">
    <name type="scientific">Frankia nepalensis</name>
    <dbReference type="NCBI Taxonomy" id="1836974"/>
    <lineage>
        <taxon>Bacteria</taxon>
        <taxon>Bacillati</taxon>
        <taxon>Actinomycetota</taxon>
        <taxon>Actinomycetes</taxon>
        <taxon>Frankiales</taxon>
        <taxon>Frankiaceae</taxon>
        <taxon>Frankia</taxon>
    </lineage>
</organism>
<dbReference type="EMBL" id="JAEACQ010000352">
    <property type="protein sequence ID" value="MBL7632847.1"/>
    <property type="molecule type" value="Genomic_DNA"/>
</dbReference>
<proteinExistence type="predicted"/>
<reference evidence="1" key="1">
    <citation type="submission" date="2020-12" db="EMBL/GenBank/DDBJ databases">
        <title>Genomic characterization of non-nitrogen-fixing Frankia strains.</title>
        <authorList>
            <person name="Carlos-Shanley C."/>
            <person name="Guerra T."/>
            <person name="Hahn D."/>
        </authorList>
    </citation>
    <scope>NUCLEOTIDE SEQUENCE</scope>
    <source>
        <strain evidence="1">CN6</strain>
    </source>
</reference>
<dbReference type="Proteomes" id="UP000604475">
    <property type="component" value="Unassembled WGS sequence"/>
</dbReference>
<keyword evidence="2" id="KW-1185">Reference proteome</keyword>
<name>A0A937RM02_9ACTN</name>
<evidence type="ECO:0008006" key="3">
    <source>
        <dbReference type="Google" id="ProtNLM"/>
    </source>
</evidence>
<evidence type="ECO:0000313" key="1">
    <source>
        <dbReference type="EMBL" id="MBL7632847.1"/>
    </source>
</evidence>
<dbReference type="RefSeq" id="WP_203004192.1">
    <property type="nucleotide sequence ID" value="NZ_JADWYU010000210.1"/>
</dbReference>
<comment type="caution">
    <text evidence="1">The sequence shown here is derived from an EMBL/GenBank/DDBJ whole genome shotgun (WGS) entry which is preliminary data.</text>
</comment>
<protein>
    <recommendedName>
        <fullName evidence="3">Acyl-protein synthetase LuxE domain-containing protein</fullName>
    </recommendedName>
</protein>
<dbReference type="AlphaFoldDB" id="A0A937RM02"/>
<gene>
    <name evidence="1" type="ORF">I7412_37970</name>
</gene>
<sequence length="447" mass="48344">MASALEQLLRLRDVADRHDRPVEELLPLQLDAANERLETHAARIPLLRNRLASSGLTRITRPADLVPLLFAHNTYKSYGESWLAGGQWDRMARWLATVSTYAGGGSFAGVDGLDAWIARLEAEGRFVACSSGTTGKPAMLGATEADLAFSSRAGVSAFAWATGIAPAGDRKFFGLGPRMNVTRNERIRQAMIDAYGSATEEPYQLPVPPITVGSTMAMILLRRRIAEGSARAAEIAEFERLSGERQAGLDAAQADAVETLIKSREHKLLLTGFFPSLYPLALAVREQGFAGRAFHPDNAVLTGGGLKGVTLPPDYREVILETFNVSERRVFHLYSMQELNTPFPRCGAGRYHVAPWVIALPLDEPGERLLDATGGEIQARAAFLDLSLDGRWGGIISGDRIAIDFRPCACGHQGPTIGPEIVRFSDLASGDKISCAGTIDAYVRGTV</sequence>